<dbReference type="InParanoid" id="F4RJE4"/>
<sequence length="103" mass="11441">MIAHFCARVSQIVAASGTHQSDVRQIQAPSNLSHIEEHFMVHQAGLTSKDSQRLRRRCQGQEARHKVDSISNESVKIANLTSNPGRACITHPDCCRSIGHERT</sequence>
<evidence type="ECO:0000313" key="2">
    <source>
        <dbReference type="Proteomes" id="UP000001072"/>
    </source>
</evidence>
<accession>F4RJE4</accession>
<dbReference type="GeneID" id="18922726"/>
<dbReference type="RefSeq" id="XP_007409206.1">
    <property type="nucleotide sequence ID" value="XM_007409144.1"/>
</dbReference>
<dbReference type="EMBL" id="GL883104">
    <property type="protein sequence ID" value="EGG07299.1"/>
    <property type="molecule type" value="Genomic_DNA"/>
</dbReference>
<gene>
    <name evidence="1" type="ORF">MELLADRAFT_105806</name>
</gene>
<protein>
    <submittedName>
        <fullName evidence="1">Uncharacterized protein</fullName>
    </submittedName>
</protein>
<keyword evidence="2" id="KW-1185">Reference proteome</keyword>
<proteinExistence type="predicted"/>
<dbReference type="KEGG" id="mlr:MELLADRAFT_105806"/>
<reference evidence="2" key="1">
    <citation type="journal article" date="2011" name="Proc. Natl. Acad. Sci. U.S.A.">
        <title>Obligate biotrophy features unraveled by the genomic analysis of rust fungi.</title>
        <authorList>
            <person name="Duplessis S."/>
            <person name="Cuomo C.A."/>
            <person name="Lin Y.-C."/>
            <person name="Aerts A."/>
            <person name="Tisserant E."/>
            <person name="Veneault-Fourrey C."/>
            <person name="Joly D.L."/>
            <person name="Hacquard S."/>
            <person name="Amselem J."/>
            <person name="Cantarel B.L."/>
            <person name="Chiu R."/>
            <person name="Coutinho P.M."/>
            <person name="Feau N."/>
            <person name="Field M."/>
            <person name="Frey P."/>
            <person name="Gelhaye E."/>
            <person name="Goldberg J."/>
            <person name="Grabherr M.G."/>
            <person name="Kodira C.D."/>
            <person name="Kohler A."/>
            <person name="Kuees U."/>
            <person name="Lindquist E.A."/>
            <person name="Lucas S.M."/>
            <person name="Mago R."/>
            <person name="Mauceli E."/>
            <person name="Morin E."/>
            <person name="Murat C."/>
            <person name="Pangilinan J.L."/>
            <person name="Park R."/>
            <person name="Pearson M."/>
            <person name="Quesneville H."/>
            <person name="Rouhier N."/>
            <person name="Sakthikumar S."/>
            <person name="Salamov A.A."/>
            <person name="Schmutz J."/>
            <person name="Selles B."/>
            <person name="Shapiro H."/>
            <person name="Tanguay P."/>
            <person name="Tuskan G.A."/>
            <person name="Henrissat B."/>
            <person name="Van de Peer Y."/>
            <person name="Rouze P."/>
            <person name="Ellis J.G."/>
            <person name="Dodds P.N."/>
            <person name="Schein J.E."/>
            <person name="Zhong S."/>
            <person name="Hamelin R.C."/>
            <person name="Grigoriev I.V."/>
            <person name="Szabo L.J."/>
            <person name="Martin F."/>
        </authorList>
    </citation>
    <scope>NUCLEOTIDE SEQUENCE [LARGE SCALE GENOMIC DNA]</scope>
    <source>
        <strain evidence="2">98AG31 / pathotype 3-4-7</strain>
    </source>
</reference>
<evidence type="ECO:0000313" key="1">
    <source>
        <dbReference type="EMBL" id="EGG07299.1"/>
    </source>
</evidence>
<dbReference type="Proteomes" id="UP000001072">
    <property type="component" value="Unassembled WGS sequence"/>
</dbReference>
<dbReference type="HOGENOM" id="CLU_2264320_0_0_1"/>
<dbReference type="AlphaFoldDB" id="F4RJE4"/>
<organism evidence="2">
    <name type="scientific">Melampsora larici-populina (strain 98AG31 / pathotype 3-4-7)</name>
    <name type="common">Poplar leaf rust fungus</name>
    <dbReference type="NCBI Taxonomy" id="747676"/>
    <lineage>
        <taxon>Eukaryota</taxon>
        <taxon>Fungi</taxon>
        <taxon>Dikarya</taxon>
        <taxon>Basidiomycota</taxon>
        <taxon>Pucciniomycotina</taxon>
        <taxon>Pucciniomycetes</taxon>
        <taxon>Pucciniales</taxon>
        <taxon>Melampsoraceae</taxon>
        <taxon>Melampsora</taxon>
    </lineage>
</organism>
<name>F4RJE4_MELLP</name>
<dbReference type="VEuPathDB" id="FungiDB:MELLADRAFT_105806"/>